<comment type="caution">
    <text evidence="12">The sequence shown here is derived from an EMBL/GenBank/DDBJ whole genome shotgun (WGS) entry which is preliminary data.</text>
</comment>
<dbReference type="OMA" id="VANEHTH"/>
<dbReference type="Gene3D" id="1.10.287.1170">
    <property type="entry name" value="glycoside hydrolase family 81 endo-[beta] glucanase"/>
    <property type="match status" value="1"/>
</dbReference>
<feature type="region of interest" description="Disordered" evidence="9">
    <location>
        <begin position="1"/>
        <end position="285"/>
    </location>
</feature>
<feature type="compositionally biased region" description="Basic and acidic residues" evidence="9">
    <location>
        <begin position="587"/>
        <end position="597"/>
    </location>
</feature>
<dbReference type="InterPro" id="IPR040451">
    <property type="entry name" value="GH81_N"/>
</dbReference>
<dbReference type="Gene3D" id="2.70.98.30">
    <property type="entry name" value="Golgi alpha-mannosidase II, domain 4"/>
    <property type="match status" value="1"/>
</dbReference>
<evidence type="ECO:0000256" key="7">
    <source>
        <dbReference type="ARBA" id="ARBA00023316"/>
    </source>
</evidence>
<comment type="catalytic activity">
    <reaction evidence="1">
        <text>Hydrolysis of (1-&gt;3)-beta-D-glucosidic linkages in (1-&gt;3)-beta-D-glucans.</text>
        <dbReference type="EC" id="3.2.1.39"/>
    </reaction>
</comment>
<proteinExistence type="inferred from homology"/>
<dbReference type="GO" id="GO:0071555">
    <property type="term" value="P:cell wall organization"/>
    <property type="evidence" value="ECO:0007669"/>
    <property type="project" value="UniProtKB-KW"/>
</dbReference>
<dbReference type="GO" id="GO:0052861">
    <property type="term" value="F:endo-1,3(4)-beta-glucanase activity"/>
    <property type="evidence" value="ECO:0007669"/>
    <property type="project" value="InterPro"/>
</dbReference>
<dbReference type="Gene3D" id="1.20.5.420">
    <property type="entry name" value="Immunoglobulin FC, subunit C"/>
    <property type="match status" value="1"/>
</dbReference>
<feature type="compositionally biased region" description="Polar residues" evidence="9">
    <location>
        <begin position="664"/>
        <end position="678"/>
    </location>
</feature>
<dbReference type="GO" id="GO:0000272">
    <property type="term" value="P:polysaccharide catabolic process"/>
    <property type="evidence" value="ECO:0007669"/>
    <property type="project" value="UniProtKB-KW"/>
</dbReference>
<keyword evidence="7" id="KW-0961">Cell wall biogenesis/degradation</keyword>
<feature type="compositionally biased region" description="Acidic residues" evidence="9">
    <location>
        <begin position="91"/>
        <end position="100"/>
    </location>
</feature>
<feature type="compositionally biased region" description="Low complexity" evidence="9">
    <location>
        <begin position="1034"/>
        <end position="1058"/>
    </location>
</feature>
<feature type="compositionally biased region" description="Acidic residues" evidence="9">
    <location>
        <begin position="109"/>
        <end position="127"/>
    </location>
</feature>
<feature type="non-terminal residue" evidence="12">
    <location>
        <position position="1915"/>
    </location>
</feature>
<gene>
    <name evidence="12" type="ORF">B7463_g4677</name>
</gene>
<evidence type="ECO:0000256" key="8">
    <source>
        <dbReference type="ARBA" id="ARBA00023326"/>
    </source>
</evidence>
<feature type="compositionally biased region" description="Basic residues" evidence="9">
    <location>
        <begin position="467"/>
        <end position="476"/>
    </location>
</feature>
<feature type="compositionally biased region" description="Acidic residues" evidence="9">
    <location>
        <begin position="796"/>
        <end position="805"/>
    </location>
</feature>
<dbReference type="EMBL" id="NCSJ02000071">
    <property type="protein sequence ID" value="RFU31666.1"/>
    <property type="molecule type" value="Genomic_DNA"/>
</dbReference>
<feature type="compositionally biased region" description="Polar residues" evidence="9">
    <location>
        <begin position="251"/>
        <end position="263"/>
    </location>
</feature>
<dbReference type="GO" id="GO:0042973">
    <property type="term" value="F:glucan endo-1,3-beta-D-glucosidase activity"/>
    <property type="evidence" value="ECO:0007669"/>
    <property type="project" value="UniProtKB-EC"/>
</dbReference>
<dbReference type="PROSITE" id="PS52008">
    <property type="entry name" value="GH81"/>
    <property type="match status" value="1"/>
</dbReference>
<feature type="compositionally biased region" description="Polar residues" evidence="9">
    <location>
        <begin position="697"/>
        <end position="709"/>
    </location>
</feature>
<keyword evidence="8" id="KW-0624">Polysaccharide degradation</keyword>
<dbReference type="Proteomes" id="UP000258309">
    <property type="component" value="Unassembled WGS sequence"/>
</dbReference>
<evidence type="ECO:0000313" key="13">
    <source>
        <dbReference type="Proteomes" id="UP000258309"/>
    </source>
</evidence>
<keyword evidence="4" id="KW-0378">Hydrolase</keyword>
<feature type="compositionally biased region" description="Basic residues" evidence="9">
    <location>
        <begin position="143"/>
        <end position="152"/>
    </location>
</feature>
<dbReference type="PANTHER" id="PTHR31983">
    <property type="entry name" value="ENDO-1,3(4)-BETA-GLUCANASE 1"/>
    <property type="match status" value="1"/>
</dbReference>
<evidence type="ECO:0000259" key="11">
    <source>
        <dbReference type="Pfam" id="PF17652"/>
    </source>
</evidence>
<evidence type="ECO:0000256" key="3">
    <source>
        <dbReference type="ARBA" id="ARBA00012780"/>
    </source>
</evidence>
<name>A0A3E2HE26_SCYLI</name>
<feature type="compositionally biased region" description="Acidic residues" evidence="9">
    <location>
        <begin position="571"/>
        <end position="586"/>
    </location>
</feature>
<dbReference type="Pfam" id="PF04615">
    <property type="entry name" value="Utp14"/>
    <property type="match status" value="1"/>
</dbReference>
<feature type="region of interest" description="Disordered" evidence="9">
    <location>
        <begin position="1215"/>
        <end position="1236"/>
    </location>
</feature>
<feature type="compositionally biased region" description="Basic and acidic residues" evidence="9">
    <location>
        <begin position="477"/>
        <end position="488"/>
    </location>
</feature>
<keyword evidence="6" id="KW-0326">Glycosidase</keyword>
<keyword evidence="13" id="KW-1185">Reference proteome</keyword>
<dbReference type="EC" id="3.2.1.39" evidence="3"/>
<dbReference type="Pfam" id="PF17652">
    <property type="entry name" value="Glyco_hydro81C"/>
    <property type="match status" value="1"/>
</dbReference>
<dbReference type="Pfam" id="PF03639">
    <property type="entry name" value="Glyco_hydro_81"/>
    <property type="match status" value="1"/>
</dbReference>
<feature type="region of interest" description="Disordered" evidence="9">
    <location>
        <begin position="467"/>
        <end position="523"/>
    </location>
</feature>
<protein>
    <recommendedName>
        <fullName evidence="3">glucan endo-1,3-beta-D-glucosidase</fullName>
        <ecNumber evidence="3">3.2.1.39</ecNumber>
    </recommendedName>
</protein>
<evidence type="ECO:0000256" key="9">
    <source>
        <dbReference type="SAM" id="MobiDB-lite"/>
    </source>
</evidence>
<dbReference type="FunFam" id="1.10.287.1170:FF:000001">
    <property type="entry name" value="Endo-1,3-beta-glucanase Engl1"/>
    <property type="match status" value="1"/>
</dbReference>
<accession>A0A3E2HE26</accession>
<dbReference type="OrthoDB" id="4473401at2759"/>
<feature type="compositionally biased region" description="Low complexity" evidence="9">
    <location>
        <begin position="1011"/>
        <end position="1020"/>
    </location>
</feature>
<feature type="region of interest" description="Disordered" evidence="9">
    <location>
        <begin position="781"/>
        <end position="805"/>
    </location>
</feature>
<feature type="region of interest" description="Disordered" evidence="9">
    <location>
        <begin position="556"/>
        <end position="597"/>
    </location>
</feature>
<evidence type="ECO:0000313" key="12">
    <source>
        <dbReference type="EMBL" id="RFU31666.1"/>
    </source>
</evidence>
<evidence type="ECO:0000256" key="2">
    <source>
        <dbReference type="ARBA" id="ARBA00010730"/>
    </source>
</evidence>
<feature type="region of interest" description="Disordered" evidence="9">
    <location>
        <begin position="1006"/>
        <end position="1062"/>
    </location>
</feature>
<dbReference type="FunFam" id="2.70.98.30:FF:000006">
    <property type="entry name" value="Endo-1,3-beta-glucanase Engl1"/>
    <property type="match status" value="1"/>
</dbReference>
<feature type="region of interest" description="Disordered" evidence="9">
    <location>
        <begin position="639"/>
        <end position="716"/>
    </location>
</feature>
<evidence type="ECO:0000256" key="6">
    <source>
        <dbReference type="ARBA" id="ARBA00023295"/>
    </source>
</evidence>
<feature type="compositionally biased region" description="Acidic residues" evidence="9">
    <location>
        <begin position="212"/>
        <end position="240"/>
    </location>
</feature>
<dbReference type="GO" id="GO:0009986">
    <property type="term" value="C:cell surface"/>
    <property type="evidence" value="ECO:0007669"/>
    <property type="project" value="TreeGrafter"/>
</dbReference>
<sequence>MAGRQAHGRPLSAKPKARKSSKKRSLDAYSIAAAENPDKVKIRKHRLGESEGEPSRPGKRARDEDNFEEDETELSKKQRRGNDKHSFNELGVEEGSDSEGNEWKLGQVDSDDDSELDSDEAFGESDEEKFQGFAFPGSSDKTKTKKKSKTHRGLNLEEDDGNDESDSELEDGDLGEDAIDLAMMLDATENNSDGEDAIHHKKSDRNQSGSESGDEDEDEDEGGSSDSESEISSADDEDETDPTKLRDLQNMILNLPQTDSSNKATERQRSDAANEHATPSEFGLTAKTKLTLEDLGLPMIKDPHIKKSLKLLGSDAKGSGVKGKLEVPLAKRQQDRLDRSAAYDKSKETLNRWTDTVKHNRRADHLIFPLPDQDTLSAQANGRLQPTITSKPFNELEATIQNILEESGLAPADGKDGEQKIREFEELETNKLSLEEVKARRAQLRMARELLFREEAKAKRIKKIKSKSYRKVHRKQREKEERLNREALAEAGIEPSEDELEAHDRRRAEERMGAKHRESKWAKSVKVTGRAAWDEDARVGITEMARRDEELRKRVEGRIVRTDGTANSDMSESDSEDDESGEDEAEEQQRLLRQLDDVRRTDAINETVPGGKLANLKFMRKAAEARKKENDVLADEIRREINGEDNSNEEDETADIGRRIFGPGSNQAGSTKSTSQLNEFEEPFRSDVDEEEPEARSVNNTTEAKVSTARTEKNSGKGLKSIITHVKTNEVTTGGAWSKVTETNGSINAAEVKRRRHKENNAVVAEEIDLSKAITIAMPSKPKTGTKVTSTLEVGPDSDGDSDNDDVGLPFAIRDQELIKRAFAGADVVGEFDVEKRQTIEDEDEKVIDNTLPGWGSWVGNGVSKKDKKRNKGRVLTKIEGIKEQNRKDAKLERVIINEKRVKKNSKYLASSLPHPFETRQQYERSLRLPVGPEWTTKETFQDATKPRILLKQGVVFVAALPFRLVEDVSDRSGVAVPVLQRSPAVPAATLKARLIQSSWNTTHAAFIPPTTGTGVTTATTKKDETTSWPSRESTSSVQVTTTVTTKGSAKSATTAKESPTEGLDDIITTTTTTTKTITVSAAPATVTITAPTPLTVAASKTIPQTVTETSSVDIFFTSFVTTTVVPSVSVITSSVVSGTVQILPKCTQSIPTGSYITTVTATQTIGPLITTIITPPSTIISTRTTRHTSSGSSTTTRVKSTMASSNIFQPVATDAPPSAISTRSDHPVPRLGVQPQNSPIGTNKFYANFFLGSQTSASWTHPYSVAWAKGSGASASWGLAVSHIDADQRVYGPQNSAGAVSYFINPVGIQSLVLSAAELGSSTVLTSDRVAAFSTNVNLAPSSGAPSTITFPLVQGMAFLTGIYNGSTPLLQTGVFFRSITKSSSSPKPGVAKYSIILEDGKTWLMYAYSPGGASLDFTVVNNTLAQATSNFQGIIQIAKNPGGNAEALYDAACGSYPTSVNLSGSVNGDVGSYTFSFNKAGMSNSTLTMFALPHHLESFDSTTKAAVTGVTLNTTTKGTATAVVADQWTLTETLPTGMSFAPWSPDLGSRGSLSQSAINAMVSIAASEVSQNMSQQTNLNSMYFSGKALAKFAGIVYVLHDMMKNTALANAGLENLKASFAVFANNTQQYPLVHETAWGGIVSSATYATGDSGADFGNTYYNDHHFHYGYFIYTAAVIAHLDPTWIPANRAYVNTLVRDIANPSTLDNYFPVSRSFDWYHGHSWAHGLFETADGKDQESSSEDSMSAYAIKMWGNAIGDNNMEARGNLQLAITARSLQHYYLYETNNTVEPANFIGNKVAGILFENKIDHTTYFGTNIEYIQGIHMLPLLPHSTLTRTKEFVTEEWNTYFSNGRADSIAGGWRGILYGNLGTIDPTTAWNFFVSANFDPSWLDGGASRTWYLAFVAALGGAPS</sequence>
<evidence type="ECO:0000256" key="4">
    <source>
        <dbReference type="ARBA" id="ARBA00022801"/>
    </source>
</evidence>
<comment type="similarity">
    <text evidence="2">Belongs to the glycosyl hydrolase 81 family.</text>
</comment>
<dbReference type="InterPro" id="IPR005200">
    <property type="entry name" value="Endo-beta-glucanase"/>
</dbReference>
<evidence type="ECO:0000256" key="1">
    <source>
        <dbReference type="ARBA" id="ARBA00000382"/>
    </source>
</evidence>
<feature type="compositionally biased region" description="Basic and acidic residues" evidence="9">
    <location>
        <begin position="502"/>
        <end position="521"/>
    </location>
</feature>
<evidence type="ECO:0000256" key="5">
    <source>
        <dbReference type="ARBA" id="ARBA00023277"/>
    </source>
</evidence>
<feature type="domain" description="Glycosyl hydrolase family 81 N-terminal" evidence="10">
    <location>
        <begin position="1227"/>
        <end position="1547"/>
    </location>
</feature>
<feature type="non-terminal residue" evidence="12">
    <location>
        <position position="1"/>
    </location>
</feature>
<feature type="domain" description="Glycosyl hydrolase family 81 C-terminal" evidence="11">
    <location>
        <begin position="1555"/>
        <end position="1904"/>
    </location>
</feature>
<keyword evidence="5" id="KW-0119">Carbohydrate metabolism</keyword>
<evidence type="ECO:0000259" key="10">
    <source>
        <dbReference type="Pfam" id="PF03639"/>
    </source>
</evidence>
<dbReference type="InterPro" id="IPR040720">
    <property type="entry name" value="GH81_C"/>
</dbReference>
<dbReference type="PANTHER" id="PTHR31983:SF0">
    <property type="entry name" value="GLUCAN ENDO-1,3-BETA-D-GLUCOSIDASE 2"/>
    <property type="match status" value="1"/>
</dbReference>
<dbReference type="STRING" id="5539.A0A3E2HE26"/>
<feature type="compositionally biased region" description="Basic and acidic residues" evidence="9">
    <location>
        <begin position="47"/>
        <end position="64"/>
    </location>
</feature>
<feature type="compositionally biased region" description="Acidic residues" evidence="9">
    <location>
        <begin position="156"/>
        <end position="179"/>
    </location>
</feature>
<organism evidence="12 13">
    <name type="scientific">Scytalidium lignicola</name>
    <name type="common">Hyphomycete</name>
    <dbReference type="NCBI Taxonomy" id="5539"/>
    <lineage>
        <taxon>Eukaryota</taxon>
        <taxon>Fungi</taxon>
        <taxon>Dikarya</taxon>
        <taxon>Ascomycota</taxon>
        <taxon>Pezizomycotina</taxon>
        <taxon>Leotiomycetes</taxon>
        <taxon>Leotiomycetes incertae sedis</taxon>
        <taxon>Scytalidium</taxon>
    </lineage>
</organism>
<feature type="compositionally biased region" description="Basic and acidic residues" evidence="9">
    <location>
        <begin position="73"/>
        <end position="87"/>
    </location>
</feature>
<reference evidence="12 13" key="1">
    <citation type="submission" date="2018-05" db="EMBL/GenBank/DDBJ databases">
        <title>Draft genome sequence of Scytalidium lignicola DSM 105466, a ubiquitous saprotrophic fungus.</title>
        <authorList>
            <person name="Buettner E."/>
            <person name="Gebauer A.M."/>
            <person name="Hofrichter M."/>
            <person name="Liers C."/>
            <person name="Kellner H."/>
        </authorList>
    </citation>
    <scope>NUCLEOTIDE SEQUENCE [LARGE SCALE GENOMIC DNA]</scope>
    <source>
        <strain evidence="12 13">DSM 105466</strain>
    </source>
</reference>
<feature type="compositionally biased region" description="Basic and acidic residues" evidence="9">
    <location>
        <begin position="264"/>
        <end position="274"/>
    </location>
</feature>